<name>A0A2T0RK29_9RHOB</name>
<gene>
    <name evidence="1" type="ORF">CLV78_10990</name>
</gene>
<dbReference type="AlphaFoldDB" id="A0A2T0RK29"/>
<accession>A0A2T0RK29</accession>
<proteinExistence type="predicted"/>
<protein>
    <submittedName>
        <fullName evidence="1">Uncharacterized protein</fullName>
    </submittedName>
</protein>
<organism evidence="1 2">
    <name type="scientific">Aliiruegeria haliotis</name>
    <dbReference type="NCBI Taxonomy" id="1280846"/>
    <lineage>
        <taxon>Bacteria</taxon>
        <taxon>Pseudomonadati</taxon>
        <taxon>Pseudomonadota</taxon>
        <taxon>Alphaproteobacteria</taxon>
        <taxon>Rhodobacterales</taxon>
        <taxon>Roseobacteraceae</taxon>
        <taxon>Aliiruegeria</taxon>
    </lineage>
</organism>
<comment type="caution">
    <text evidence="1">The sequence shown here is derived from an EMBL/GenBank/DDBJ whole genome shotgun (WGS) entry which is preliminary data.</text>
</comment>
<reference evidence="1 2" key="1">
    <citation type="submission" date="2018-03" db="EMBL/GenBank/DDBJ databases">
        <title>Genomic Encyclopedia of Archaeal and Bacterial Type Strains, Phase II (KMG-II): from individual species to whole genera.</title>
        <authorList>
            <person name="Goeker M."/>
        </authorList>
    </citation>
    <scope>NUCLEOTIDE SEQUENCE [LARGE SCALE GENOMIC DNA]</scope>
    <source>
        <strain evidence="1 2">DSM 29328</strain>
    </source>
</reference>
<evidence type="ECO:0000313" key="2">
    <source>
        <dbReference type="Proteomes" id="UP000239480"/>
    </source>
</evidence>
<dbReference type="EMBL" id="PVTD01000009">
    <property type="protein sequence ID" value="PRY21477.1"/>
    <property type="molecule type" value="Genomic_DNA"/>
</dbReference>
<dbReference type="Proteomes" id="UP000239480">
    <property type="component" value="Unassembled WGS sequence"/>
</dbReference>
<sequence length="38" mass="4214">MLVIIPALCRVGDTLTIGTGNTFRKGGDDQLRFHRDEP</sequence>
<keyword evidence="2" id="KW-1185">Reference proteome</keyword>
<evidence type="ECO:0000313" key="1">
    <source>
        <dbReference type="EMBL" id="PRY21477.1"/>
    </source>
</evidence>